<evidence type="ECO:0000313" key="4">
    <source>
        <dbReference type="Proteomes" id="UP000507470"/>
    </source>
</evidence>
<dbReference type="EMBL" id="CACVKT020000204">
    <property type="protein sequence ID" value="CAC5357462.1"/>
    <property type="molecule type" value="Genomic_DNA"/>
</dbReference>
<sequence>MPILVCWLVAVSIDFDLSDVSSDNEEPIIFHRNLKSSIFDDDKDMDTSLEDPDIISLSGVSFETADLADIYDNDLAFQLQQGAVMKSSPKPVPTKTVSSWTEIVMEAENRPDVTSPSKQEVTLHDVGCGPDDGEGLNINEALKNMENELLNNQMQDSYEKHEKNQLLRQRKRKVLHGKL</sequence>
<keyword evidence="2" id="KW-0732">Signal</keyword>
<evidence type="ECO:0000313" key="3">
    <source>
        <dbReference type="EMBL" id="CAC5357462.1"/>
    </source>
</evidence>
<reference evidence="3 4" key="1">
    <citation type="submission" date="2020-06" db="EMBL/GenBank/DDBJ databases">
        <authorList>
            <person name="Li R."/>
            <person name="Bekaert M."/>
        </authorList>
    </citation>
    <scope>NUCLEOTIDE SEQUENCE [LARGE SCALE GENOMIC DNA]</scope>
    <source>
        <strain evidence="4">wild</strain>
    </source>
</reference>
<evidence type="ECO:0000256" key="2">
    <source>
        <dbReference type="SAM" id="SignalP"/>
    </source>
</evidence>
<organism evidence="3 4">
    <name type="scientific">Mytilus coruscus</name>
    <name type="common">Sea mussel</name>
    <dbReference type="NCBI Taxonomy" id="42192"/>
    <lineage>
        <taxon>Eukaryota</taxon>
        <taxon>Metazoa</taxon>
        <taxon>Spiralia</taxon>
        <taxon>Lophotrochozoa</taxon>
        <taxon>Mollusca</taxon>
        <taxon>Bivalvia</taxon>
        <taxon>Autobranchia</taxon>
        <taxon>Pteriomorphia</taxon>
        <taxon>Mytilida</taxon>
        <taxon>Mytiloidea</taxon>
        <taxon>Mytilidae</taxon>
        <taxon>Mytilinae</taxon>
        <taxon>Mytilus</taxon>
    </lineage>
</organism>
<evidence type="ECO:0000256" key="1">
    <source>
        <dbReference type="SAM" id="MobiDB-lite"/>
    </source>
</evidence>
<accession>A0A6J7ZY21</accession>
<gene>
    <name evidence="3" type="ORF">MCOR_1127</name>
</gene>
<protein>
    <submittedName>
        <fullName evidence="3">Uncharacterized protein</fullName>
    </submittedName>
</protein>
<dbReference type="AlphaFoldDB" id="A0A6J7ZY21"/>
<keyword evidence="4" id="KW-1185">Reference proteome</keyword>
<feature type="chain" id="PRO_5026886199" evidence="2">
    <location>
        <begin position="23"/>
        <end position="179"/>
    </location>
</feature>
<name>A0A6J7ZY21_MYTCO</name>
<feature type="signal peptide" evidence="2">
    <location>
        <begin position="1"/>
        <end position="22"/>
    </location>
</feature>
<feature type="region of interest" description="Disordered" evidence="1">
    <location>
        <begin position="110"/>
        <end position="130"/>
    </location>
</feature>
<dbReference type="Proteomes" id="UP000507470">
    <property type="component" value="Unassembled WGS sequence"/>
</dbReference>
<proteinExistence type="predicted"/>